<keyword evidence="3" id="KW-1185">Reference proteome</keyword>
<accession>A0ABR2DXH5</accession>
<dbReference type="EMBL" id="JBBPBM010000021">
    <property type="protein sequence ID" value="KAK8548683.1"/>
    <property type="molecule type" value="Genomic_DNA"/>
</dbReference>
<protein>
    <submittedName>
        <fullName evidence="2">Uncharacterized protein</fullName>
    </submittedName>
</protein>
<gene>
    <name evidence="2" type="ORF">V6N12_061591</name>
</gene>
<evidence type="ECO:0000313" key="2">
    <source>
        <dbReference type="EMBL" id="KAK8548683.1"/>
    </source>
</evidence>
<name>A0ABR2DXH5_9ROSI</name>
<organism evidence="2 3">
    <name type="scientific">Hibiscus sabdariffa</name>
    <name type="common">roselle</name>
    <dbReference type="NCBI Taxonomy" id="183260"/>
    <lineage>
        <taxon>Eukaryota</taxon>
        <taxon>Viridiplantae</taxon>
        <taxon>Streptophyta</taxon>
        <taxon>Embryophyta</taxon>
        <taxon>Tracheophyta</taxon>
        <taxon>Spermatophyta</taxon>
        <taxon>Magnoliopsida</taxon>
        <taxon>eudicotyledons</taxon>
        <taxon>Gunneridae</taxon>
        <taxon>Pentapetalae</taxon>
        <taxon>rosids</taxon>
        <taxon>malvids</taxon>
        <taxon>Malvales</taxon>
        <taxon>Malvaceae</taxon>
        <taxon>Malvoideae</taxon>
        <taxon>Hibiscus</taxon>
    </lineage>
</organism>
<evidence type="ECO:0000313" key="3">
    <source>
        <dbReference type="Proteomes" id="UP001472677"/>
    </source>
</evidence>
<sequence length="315" mass="34598">MTNFSLQISEDVFAYSRLSSLRDPSPPLSGMSNGRPPDVKLQVLVPNRLLRSSNGMICDDSGDKQAERRASIKSSFRDMLTGNKSHALRVSAMPKLDVELHDEDVHILFVDGTHVINFSDRIHDKMQAPSRKARKAMRDRSSDDTGLLNHPKVTSEAGMFDVLSSLEHDIESQEMHTIQTTLPGHGNHLNNNSQNGIGNGAIQPRESIQGGSLGAPKEVRNVGMLVLHGSGSNSNVNKVVEDVSMGQLELHLIDEMTLEFKCRHLKLVTGVVGGKGVDPKGSYSQKKQEPRPSSKIVLGEWLGNMERELEGPKAR</sequence>
<feature type="region of interest" description="Disordered" evidence="1">
    <location>
        <begin position="126"/>
        <end position="151"/>
    </location>
</feature>
<evidence type="ECO:0000256" key="1">
    <source>
        <dbReference type="SAM" id="MobiDB-lite"/>
    </source>
</evidence>
<proteinExistence type="predicted"/>
<reference evidence="2 3" key="1">
    <citation type="journal article" date="2024" name="G3 (Bethesda)">
        <title>Genome assembly of Hibiscus sabdariffa L. provides insights into metabolisms of medicinal natural products.</title>
        <authorList>
            <person name="Kim T."/>
        </authorList>
    </citation>
    <scope>NUCLEOTIDE SEQUENCE [LARGE SCALE GENOMIC DNA]</scope>
    <source>
        <strain evidence="2">TK-2024</strain>
        <tissue evidence="2">Old leaves</tissue>
    </source>
</reference>
<feature type="region of interest" description="Disordered" evidence="1">
    <location>
        <begin position="276"/>
        <end position="299"/>
    </location>
</feature>
<dbReference type="Proteomes" id="UP001472677">
    <property type="component" value="Unassembled WGS sequence"/>
</dbReference>
<comment type="caution">
    <text evidence="2">The sequence shown here is derived from an EMBL/GenBank/DDBJ whole genome shotgun (WGS) entry which is preliminary data.</text>
</comment>